<comment type="caution">
    <text evidence="1">The sequence shown here is derived from an EMBL/GenBank/DDBJ whole genome shotgun (WGS) entry which is preliminary data.</text>
</comment>
<evidence type="ECO:0000313" key="1">
    <source>
        <dbReference type="EMBL" id="GAA3750166.1"/>
    </source>
</evidence>
<protein>
    <submittedName>
        <fullName evidence="1">RNA polymerase sigma factor</fullName>
    </submittedName>
</protein>
<organism evidence="1 2">
    <name type="scientific">Leifsonella bigeumensis</name>
    <dbReference type="NCBI Taxonomy" id="433643"/>
    <lineage>
        <taxon>Bacteria</taxon>
        <taxon>Bacillati</taxon>
        <taxon>Actinomycetota</taxon>
        <taxon>Actinomycetes</taxon>
        <taxon>Micrococcales</taxon>
        <taxon>Microbacteriaceae</taxon>
        <taxon>Leifsonella</taxon>
    </lineage>
</organism>
<gene>
    <name evidence="1" type="ORF">GCM10022239_26850</name>
</gene>
<sequence length="244" mass="27908">MNETLALPVDDECDGILRDEDDERRSWQPHSAPISNEEWMRRLTTTGRVREDAIGHLRELMLRAAGHQVHRMHGVDRIGAARVEEVVHAAADEATLVVLSRLDTFEGRSRFTTWAFKFGVLHARVEMRRLVWRDREIQLDDSFDIPTPVDDAPEATAEVNDLHQAVRRGLAEALTQHQRRIATALLIDEVPIDVLAERLGTSRGALYKTLHESRKKLRVYLEARGLLDADSRSENQTTPVWETR</sequence>
<proteinExistence type="predicted"/>
<dbReference type="RefSeq" id="WP_344757627.1">
    <property type="nucleotide sequence ID" value="NZ_BAABAE010000005.1"/>
</dbReference>
<dbReference type="InterPro" id="IPR013324">
    <property type="entry name" value="RNA_pol_sigma_r3/r4-like"/>
</dbReference>
<dbReference type="Proteomes" id="UP001501004">
    <property type="component" value="Unassembled WGS sequence"/>
</dbReference>
<dbReference type="Gene3D" id="1.10.10.10">
    <property type="entry name" value="Winged helix-like DNA-binding domain superfamily/Winged helix DNA-binding domain"/>
    <property type="match status" value="1"/>
</dbReference>
<dbReference type="NCBIfam" id="TIGR02937">
    <property type="entry name" value="sigma70-ECF"/>
    <property type="match status" value="1"/>
</dbReference>
<evidence type="ECO:0000313" key="2">
    <source>
        <dbReference type="Proteomes" id="UP001501004"/>
    </source>
</evidence>
<reference evidence="2" key="1">
    <citation type="journal article" date="2019" name="Int. J. Syst. Evol. Microbiol.">
        <title>The Global Catalogue of Microorganisms (GCM) 10K type strain sequencing project: providing services to taxonomists for standard genome sequencing and annotation.</title>
        <authorList>
            <consortium name="The Broad Institute Genomics Platform"/>
            <consortium name="The Broad Institute Genome Sequencing Center for Infectious Disease"/>
            <person name="Wu L."/>
            <person name="Ma J."/>
        </authorList>
    </citation>
    <scope>NUCLEOTIDE SEQUENCE [LARGE SCALE GENOMIC DNA]</scope>
    <source>
        <strain evidence="2">JCM 16949</strain>
    </source>
</reference>
<dbReference type="SUPFAM" id="SSF88659">
    <property type="entry name" value="Sigma3 and sigma4 domains of RNA polymerase sigma factors"/>
    <property type="match status" value="1"/>
</dbReference>
<dbReference type="InterPro" id="IPR014284">
    <property type="entry name" value="RNA_pol_sigma-70_dom"/>
</dbReference>
<keyword evidence="2" id="KW-1185">Reference proteome</keyword>
<dbReference type="EMBL" id="BAABAE010000005">
    <property type="protein sequence ID" value="GAA3750166.1"/>
    <property type="molecule type" value="Genomic_DNA"/>
</dbReference>
<dbReference type="InterPro" id="IPR036388">
    <property type="entry name" value="WH-like_DNA-bd_sf"/>
</dbReference>
<accession>A0ABP7FXA5</accession>
<name>A0ABP7FXA5_9MICO</name>